<accession>A0ABT7LZ02</accession>
<dbReference type="InterPro" id="IPR006218">
    <property type="entry name" value="DAHP1/KDSA"/>
</dbReference>
<dbReference type="GO" id="GO:0003849">
    <property type="term" value="F:3-deoxy-7-phosphoheptulonate synthase activity"/>
    <property type="evidence" value="ECO:0007669"/>
    <property type="project" value="UniProtKB-EC"/>
</dbReference>
<dbReference type="Proteomes" id="UP001230986">
    <property type="component" value="Unassembled WGS sequence"/>
</dbReference>
<keyword evidence="1 4" id="KW-0808">Transferase</keyword>
<gene>
    <name evidence="4" type="primary">aroF</name>
    <name evidence="4" type="ORF">QQ055_03895</name>
</gene>
<comment type="caution">
    <text evidence="4">The sequence shown here is derived from an EMBL/GenBank/DDBJ whole genome shotgun (WGS) entry which is preliminary data.</text>
</comment>
<proteinExistence type="predicted"/>
<dbReference type="NCBIfam" id="NF009239">
    <property type="entry name" value="PRK12595.1"/>
    <property type="match status" value="1"/>
</dbReference>
<evidence type="ECO:0000313" key="5">
    <source>
        <dbReference type="Proteomes" id="UP001230986"/>
    </source>
</evidence>
<dbReference type="Pfam" id="PF00793">
    <property type="entry name" value="DAHP_synth_1"/>
    <property type="match status" value="1"/>
</dbReference>
<dbReference type="Gene3D" id="3.30.70.1140">
    <property type="entry name" value="Phospho-2-dehydro-3-deoxyheptonate aldolase, domain 1"/>
    <property type="match status" value="1"/>
</dbReference>
<dbReference type="RefSeq" id="WP_285963617.1">
    <property type="nucleotide sequence ID" value="NZ_JASVEJ010000015.1"/>
</dbReference>
<dbReference type="SUPFAM" id="SSF51569">
    <property type="entry name" value="Aldolase"/>
    <property type="match status" value="1"/>
</dbReference>
<dbReference type="InterPro" id="IPR006268">
    <property type="entry name" value="DAHP_syn_2"/>
</dbReference>
<evidence type="ECO:0000259" key="3">
    <source>
        <dbReference type="Pfam" id="PF18152"/>
    </source>
</evidence>
<keyword evidence="5" id="KW-1185">Reference proteome</keyword>
<feature type="domain" description="DAHP synthase ferredoxin-like" evidence="3">
    <location>
        <begin position="1"/>
        <end position="68"/>
    </location>
</feature>
<dbReference type="InterPro" id="IPR013785">
    <property type="entry name" value="Aldolase_TIM"/>
</dbReference>
<dbReference type="PANTHER" id="PTHR43018:SF1">
    <property type="entry name" value="PROTEIN AROA(G)"/>
    <property type="match status" value="1"/>
</dbReference>
<name>A0ABT7LZ02_9CYAN</name>
<protein>
    <submittedName>
        <fullName evidence="4">3-deoxy-7-phosphoheptulonate synthase</fullName>
        <ecNumber evidence="4">2.5.1.54</ecNumber>
    </submittedName>
</protein>
<evidence type="ECO:0000313" key="4">
    <source>
        <dbReference type="EMBL" id="MDL5056610.1"/>
    </source>
</evidence>
<reference evidence="4 5" key="1">
    <citation type="submission" date="2023-06" db="EMBL/GenBank/DDBJ databases">
        <title>Whole genome sequence of Oscillatoria calcuttensis NRMC-F 0142.</title>
        <authorList>
            <person name="Shakena Fathima T."/>
            <person name="Muralitharan G."/>
            <person name="Thajuddin N."/>
        </authorList>
    </citation>
    <scope>NUCLEOTIDE SEQUENCE [LARGE SCALE GENOMIC DNA]</scope>
    <source>
        <strain evidence="4 5">NRMC-F 0142</strain>
    </source>
</reference>
<dbReference type="NCBIfam" id="NF006421">
    <property type="entry name" value="PRK08673.1"/>
    <property type="match status" value="1"/>
</dbReference>
<dbReference type="Gene3D" id="3.20.20.70">
    <property type="entry name" value="Aldolase class I"/>
    <property type="match status" value="1"/>
</dbReference>
<dbReference type="EMBL" id="JASVEJ010000015">
    <property type="protein sequence ID" value="MDL5056610.1"/>
    <property type="molecule type" value="Genomic_DNA"/>
</dbReference>
<dbReference type="InterPro" id="IPR052899">
    <property type="entry name" value="Class-I_DAHP_synthase"/>
</dbReference>
<dbReference type="NCBIfam" id="TIGR01361">
    <property type="entry name" value="DAHP_synth_Bsub"/>
    <property type="match status" value="1"/>
</dbReference>
<dbReference type="Pfam" id="PF18152">
    <property type="entry name" value="DAHP_snth_FXD"/>
    <property type="match status" value="1"/>
</dbReference>
<feature type="domain" description="DAHP synthetase I/KDSA" evidence="2">
    <location>
        <begin position="93"/>
        <end position="320"/>
    </location>
</feature>
<evidence type="ECO:0000256" key="1">
    <source>
        <dbReference type="ARBA" id="ARBA00022679"/>
    </source>
</evidence>
<sequence length="340" mass="36700">MIIVFKPHAPKEQIDAVADEVRKLGYEPRLITGVEQSICACIGDERSQHTLETLTVFPGVEQVMRVQKRYKLVSREGRSSGTVVPVDGGKLKIGGRKFHVMAGPCSVESQEQILSTAREVKARGATILRGGAFKPRTSPYEFQGLKEEGLEMLAAAKAETGLPIITEVLAEKDVALVARYADILQIGARNAQNFALLVAAAQTGKPILLKRGLSMRIEEWLLAAEYILNEGNPHVMLCERGIRTFETYTRNTLDLSAVAIAKQETHLPVIIDPSQGCGRADLVVALCKGAVAMGADGLIVEVHPNPAEAMSDGAQQVTPEIFGGLMKAIEPLLAAVDRSL</sequence>
<dbReference type="PANTHER" id="PTHR43018">
    <property type="entry name" value="PHOSPHO-2-DEHYDRO-3-DEOXYHEPTONATE ALDOLASE"/>
    <property type="match status" value="1"/>
</dbReference>
<dbReference type="InterPro" id="IPR041071">
    <property type="entry name" value="DAHP_snth_FXD"/>
</dbReference>
<dbReference type="EC" id="2.5.1.54" evidence="4"/>
<evidence type="ECO:0000259" key="2">
    <source>
        <dbReference type="Pfam" id="PF00793"/>
    </source>
</evidence>
<organism evidence="4 5">
    <name type="scientific">Geitlerinema calcuttense NRMC-F 0142</name>
    <dbReference type="NCBI Taxonomy" id="2922238"/>
    <lineage>
        <taxon>Bacteria</taxon>
        <taxon>Bacillati</taxon>
        <taxon>Cyanobacteriota</taxon>
        <taxon>Cyanophyceae</taxon>
        <taxon>Geitlerinematales</taxon>
        <taxon>Geitlerinemataceae</taxon>
        <taxon>Geitlerinema</taxon>
    </lineage>
</organism>